<dbReference type="STRING" id="9986.ENSOCUP00000018718"/>
<dbReference type="GO" id="GO:0070513">
    <property type="term" value="F:death domain binding"/>
    <property type="evidence" value="ECO:0007669"/>
    <property type="project" value="Ensembl"/>
</dbReference>
<dbReference type="GO" id="GO:0005856">
    <property type="term" value="C:cytoskeleton"/>
    <property type="evidence" value="ECO:0007669"/>
    <property type="project" value="UniProtKB-SubCell"/>
</dbReference>
<dbReference type="SUPFAM" id="SSF47986">
    <property type="entry name" value="DEATH domain"/>
    <property type="match status" value="1"/>
</dbReference>
<dbReference type="GO" id="GO:0005886">
    <property type="term" value="C:plasma membrane"/>
    <property type="evidence" value="ECO:0007669"/>
    <property type="project" value="Ensembl"/>
</dbReference>
<name>G1TNY9_RABIT</name>
<dbReference type="PROSITE" id="PS50017">
    <property type="entry name" value="DEATH_DOMAIN"/>
    <property type="match status" value="1"/>
</dbReference>
<dbReference type="SUPFAM" id="SSF55044">
    <property type="entry name" value="TRADD, N-terminal domain"/>
    <property type="match status" value="1"/>
</dbReference>
<dbReference type="GO" id="GO:0036462">
    <property type="term" value="P:TRAIL-activated apoptotic signaling pathway"/>
    <property type="evidence" value="ECO:0007669"/>
    <property type="project" value="Ensembl"/>
</dbReference>
<keyword evidence="6" id="KW-0206">Cytoskeleton</keyword>
<dbReference type="GO" id="GO:0005634">
    <property type="term" value="C:nucleus"/>
    <property type="evidence" value="ECO:0007669"/>
    <property type="project" value="UniProtKB-SubCell"/>
</dbReference>
<evidence type="ECO:0000256" key="8">
    <source>
        <dbReference type="ARBA" id="ARBA00057064"/>
    </source>
</evidence>
<proteinExistence type="predicted"/>
<evidence type="ECO:0000313" key="13">
    <source>
        <dbReference type="Proteomes" id="UP000001811"/>
    </source>
</evidence>
<dbReference type="Bgee" id="ENSOCUG00000025249">
    <property type="expression patterns" value="Expressed in uterus and 17 other cell types or tissues"/>
</dbReference>
<dbReference type="GO" id="GO:0051798">
    <property type="term" value="P:positive regulation of hair follicle development"/>
    <property type="evidence" value="ECO:0007669"/>
    <property type="project" value="Ensembl"/>
</dbReference>
<gene>
    <name evidence="12" type="primary">TRADD</name>
</gene>
<reference evidence="12 13" key="1">
    <citation type="journal article" date="2011" name="Nature">
        <title>A high-resolution map of human evolutionary constraint using 29 mammals.</title>
        <authorList>
            <person name="Lindblad-Toh K."/>
            <person name="Garber M."/>
            <person name="Zuk O."/>
            <person name="Lin M.F."/>
            <person name="Parker B.J."/>
            <person name="Washietl S."/>
            <person name="Kheradpour P."/>
            <person name="Ernst J."/>
            <person name="Jordan G."/>
            <person name="Mauceli E."/>
            <person name="Ward L.D."/>
            <person name="Lowe C.B."/>
            <person name="Holloway A.K."/>
            <person name="Clamp M."/>
            <person name="Gnerre S."/>
            <person name="Alfoldi J."/>
            <person name="Beal K."/>
            <person name="Chang J."/>
            <person name="Clawson H."/>
            <person name="Cuff J."/>
            <person name="Di Palma F."/>
            <person name="Fitzgerald S."/>
            <person name="Flicek P."/>
            <person name="Guttman M."/>
            <person name="Hubisz M.J."/>
            <person name="Jaffe D.B."/>
            <person name="Jungreis I."/>
            <person name="Kent W.J."/>
            <person name="Kostka D."/>
            <person name="Lara M."/>
            <person name="Martins A.L."/>
            <person name="Massingham T."/>
            <person name="Moltke I."/>
            <person name="Raney B.J."/>
            <person name="Rasmussen M.D."/>
            <person name="Robinson J."/>
            <person name="Stark A."/>
            <person name="Vilella A.J."/>
            <person name="Wen J."/>
            <person name="Xie X."/>
            <person name="Zody M.C."/>
            <person name="Baldwin J."/>
            <person name="Bloom T."/>
            <person name="Chin C.W."/>
            <person name="Heiman D."/>
            <person name="Nicol R."/>
            <person name="Nusbaum C."/>
            <person name="Young S."/>
            <person name="Wilkinson J."/>
            <person name="Worley K.C."/>
            <person name="Kovar C.L."/>
            <person name="Muzny D.M."/>
            <person name="Gibbs R.A."/>
            <person name="Cree A."/>
            <person name="Dihn H.H."/>
            <person name="Fowler G."/>
            <person name="Jhangiani S."/>
            <person name="Joshi V."/>
            <person name="Lee S."/>
            <person name="Lewis L.R."/>
            <person name="Nazareth L.V."/>
            <person name="Okwuonu G."/>
            <person name="Santibanez J."/>
            <person name="Warren W.C."/>
            <person name="Mardis E.R."/>
            <person name="Weinstock G.M."/>
            <person name="Wilson R.K."/>
            <person name="Delehaunty K."/>
            <person name="Dooling D."/>
            <person name="Fronik C."/>
            <person name="Fulton L."/>
            <person name="Fulton B."/>
            <person name="Graves T."/>
            <person name="Minx P."/>
            <person name="Sodergren E."/>
            <person name="Birney E."/>
            <person name="Margulies E.H."/>
            <person name="Herrero J."/>
            <person name="Green E.D."/>
            <person name="Haussler D."/>
            <person name="Siepel A."/>
            <person name="Goldman N."/>
            <person name="Pollard K.S."/>
            <person name="Pedersen J.S."/>
            <person name="Lander E.S."/>
            <person name="Kellis M."/>
        </authorList>
    </citation>
    <scope>NUCLEOTIDE SEQUENCE [LARGE SCALE GENOMIC DNA]</scope>
    <source>
        <strain evidence="12 13">Thorbecke inbred</strain>
    </source>
</reference>
<evidence type="ECO:0000256" key="2">
    <source>
        <dbReference type="ARBA" id="ARBA00004245"/>
    </source>
</evidence>
<dbReference type="FunFam" id="1.10.533.10:FF:000042">
    <property type="entry name" value="Tumor necrosis factor receptor type 1-associated DEATH domain protein"/>
    <property type="match status" value="1"/>
</dbReference>
<dbReference type="Pfam" id="PF09034">
    <property type="entry name" value="TRADD_N"/>
    <property type="match status" value="1"/>
</dbReference>
<sequence length="447" mass="48355">MGKYQARSPVGSPGGALSSIPLFPRGGQLTLSTLWALWTASESRHPPKSPPTGDSCFLLSSGSGVLPAQRTRRALPRGRGLAAEGGGAGRSRRQPGGRGARADGAARPGAPPRRLGAHPEAARVEPSLAGVGGRAPPRQPGGKMAAGPNGCQEWVGSAYLFVESSLDTVVLSDIYAQPQQKVAVYRALRTALAESGGSPDVVQMLKIHRSDPQLVVQLRFCGRQRCGRFLHAYREGALRVALQKRLAAALQRHSLPLRLELRAGSELLDAWLTDEERCLSCILAQKPDRLRDEELAELEDALRNLTCSPEGQGGGVEVVLAPSQPLVPSPSEEKPSPPAPVHTFLFQGQPVVNRPLSLQDQQTFARSVGLKWRKVGRSLQRGCRALRDPVLDSLAYEYERDGLYEQAFQLLQRFVQAEGRRATLQRLVEALEENELTSLAEDLLGLN</sequence>
<dbReference type="SMR" id="G1TNY9"/>
<feature type="region of interest" description="Disordered" evidence="10">
    <location>
        <begin position="1"/>
        <end position="23"/>
    </location>
</feature>
<evidence type="ECO:0000259" key="11">
    <source>
        <dbReference type="PROSITE" id="PS50017"/>
    </source>
</evidence>
<keyword evidence="13" id="KW-1185">Reference proteome</keyword>
<dbReference type="Pfam" id="PF00531">
    <property type="entry name" value="Death"/>
    <property type="match status" value="1"/>
</dbReference>
<dbReference type="GO" id="GO:0033209">
    <property type="term" value="P:tumor necrosis factor-mediated signaling pathway"/>
    <property type="evidence" value="ECO:0007669"/>
    <property type="project" value="Ensembl"/>
</dbReference>
<accession>G1TNY9</accession>
<dbReference type="GO" id="GO:0030335">
    <property type="term" value="P:positive regulation of cell migration"/>
    <property type="evidence" value="ECO:0007669"/>
    <property type="project" value="Ensembl"/>
</dbReference>
<comment type="function">
    <text evidence="8">Adapter molecule for TNFRSF1A/TNFR1 that specifically associates with the cytoplasmic domain of activated TNFRSF1A/TNFR1 mediating its interaction with FADD. Overexpression of TRADD leads to two major TNF-induced responses, apoptosis and activation of NF-kappa-B. The nuclear form acts as a tumor suppressor by preventing ubiquitination and degradation of isoform p19ARF/ARF of CDKN2A by TRIP12: acts by interacting with TRIP12, leading to disrupt interaction between TRIP12 and isoform p19ARF/ARF of CDKN2A.</text>
</comment>
<dbReference type="Gene3D" id="3.30.70.680">
    <property type="entry name" value="TRADD, N-terminal domain"/>
    <property type="match status" value="1"/>
</dbReference>
<dbReference type="EMBL" id="AAGW02067910">
    <property type="status" value="NOT_ANNOTATED_CDS"/>
    <property type="molecule type" value="Genomic_DNA"/>
</dbReference>
<dbReference type="GO" id="GO:0000209">
    <property type="term" value="P:protein polyubiquitination"/>
    <property type="evidence" value="ECO:0007669"/>
    <property type="project" value="Ensembl"/>
</dbReference>
<dbReference type="AlphaFoldDB" id="G1TNY9"/>
<dbReference type="GeneTree" id="ENSGT00390000002016"/>
<dbReference type="GO" id="GO:0038061">
    <property type="term" value="P:non-canonical NF-kappaB signal transduction"/>
    <property type="evidence" value="ECO:0007669"/>
    <property type="project" value="Ensembl"/>
</dbReference>
<feature type="region of interest" description="Disordered" evidence="10">
    <location>
        <begin position="41"/>
        <end position="147"/>
    </location>
</feature>
<feature type="domain" description="Death" evidence="11">
    <location>
        <begin position="357"/>
        <end position="447"/>
    </location>
</feature>
<comment type="subcellular location">
    <subcellularLocation>
        <location evidence="2">Cytoplasm</location>
        <location evidence="2">Cytoskeleton</location>
    </subcellularLocation>
    <subcellularLocation>
        <location evidence="1">Nucleus</location>
    </subcellularLocation>
</comment>
<dbReference type="PaxDb" id="9986-ENSOCUP00000018718"/>
<dbReference type="CORUM" id="G1TNY9"/>
<feature type="compositionally biased region" description="Low complexity" evidence="10">
    <location>
        <begin position="102"/>
        <end position="114"/>
    </location>
</feature>
<evidence type="ECO:0000256" key="4">
    <source>
        <dbReference type="ARBA" id="ARBA00022490"/>
    </source>
</evidence>
<evidence type="ECO:0000256" key="5">
    <source>
        <dbReference type="ARBA" id="ARBA00022703"/>
    </source>
</evidence>
<reference evidence="12" key="2">
    <citation type="submission" date="2025-08" db="UniProtKB">
        <authorList>
            <consortium name="Ensembl"/>
        </authorList>
    </citation>
    <scope>IDENTIFICATION</scope>
    <source>
        <strain evidence="12">Thorbecke</strain>
    </source>
</reference>
<dbReference type="InterPro" id="IPR009095">
    <property type="entry name" value="TRADD_N"/>
</dbReference>
<dbReference type="GO" id="GO:0050729">
    <property type="term" value="P:positive regulation of inflammatory response"/>
    <property type="evidence" value="ECO:0007669"/>
    <property type="project" value="Ensembl"/>
</dbReference>
<dbReference type="Ensembl" id="ENSOCUT00000028181.2">
    <property type="protein sequence ID" value="ENSOCUP00000018718.2"/>
    <property type="gene ID" value="ENSOCUG00000025249.2"/>
</dbReference>
<dbReference type="InParanoid" id="G1TNY9"/>
<dbReference type="GO" id="GO:0002947">
    <property type="term" value="C:tumor necrosis factor receptor superfamily complex"/>
    <property type="evidence" value="ECO:0007669"/>
    <property type="project" value="Ensembl"/>
</dbReference>
<evidence type="ECO:0000313" key="12">
    <source>
        <dbReference type="Ensembl" id="ENSOCUP00000018718.2"/>
    </source>
</evidence>
<evidence type="ECO:0000256" key="1">
    <source>
        <dbReference type="ARBA" id="ARBA00004123"/>
    </source>
</evidence>
<dbReference type="GO" id="GO:0043123">
    <property type="term" value="P:positive regulation of canonical NF-kappaB signal transduction"/>
    <property type="evidence" value="ECO:0007669"/>
    <property type="project" value="Ensembl"/>
</dbReference>
<dbReference type="InterPro" id="IPR035712">
    <property type="entry name" value="TRADD"/>
</dbReference>
<evidence type="ECO:0000256" key="3">
    <source>
        <dbReference type="ARBA" id="ARBA00015474"/>
    </source>
</evidence>
<dbReference type="GO" id="GO:0043124">
    <property type="term" value="P:negative regulation of canonical NF-kappaB signal transduction"/>
    <property type="evidence" value="ECO:0007669"/>
    <property type="project" value="Ensembl"/>
</dbReference>
<evidence type="ECO:0000256" key="6">
    <source>
        <dbReference type="ARBA" id="ARBA00023212"/>
    </source>
</evidence>
<keyword evidence="7" id="KW-0539">Nucleus</keyword>
<dbReference type="GO" id="GO:0005737">
    <property type="term" value="C:cytoplasm"/>
    <property type="evidence" value="ECO:0007669"/>
    <property type="project" value="Ensembl"/>
</dbReference>
<dbReference type="GO" id="GO:0042802">
    <property type="term" value="F:identical protein binding"/>
    <property type="evidence" value="ECO:0007669"/>
    <property type="project" value="Ensembl"/>
</dbReference>
<evidence type="ECO:0000256" key="10">
    <source>
        <dbReference type="SAM" id="MobiDB-lite"/>
    </source>
</evidence>
<keyword evidence="5" id="KW-0053">Apoptosis</keyword>
<dbReference type="FunCoup" id="G1TNY9">
    <property type="interactions" value="81"/>
</dbReference>
<dbReference type="PANTHER" id="PTHR14913:SF0">
    <property type="entry name" value="TUMOR NECROSIS FACTOR RECEPTOR TYPE 1-ASSOCIATED DEATH DOMAIN PROTEIN"/>
    <property type="match status" value="1"/>
</dbReference>
<keyword evidence="4" id="KW-0963">Cytoplasm</keyword>
<dbReference type="Proteomes" id="UP000001811">
    <property type="component" value="Chromosome 5"/>
</dbReference>
<protein>
    <recommendedName>
        <fullName evidence="3">Tumor necrosis factor receptor type 1-associated DEATH domain protein</fullName>
    </recommendedName>
    <alternativeName>
        <fullName evidence="9">TNFRSF1A-associated via death domain</fullName>
    </alternativeName>
</protein>
<evidence type="ECO:0000256" key="9">
    <source>
        <dbReference type="ARBA" id="ARBA00080292"/>
    </source>
</evidence>
<organism evidence="12 13">
    <name type="scientific">Oryctolagus cuniculus</name>
    <name type="common">Rabbit</name>
    <dbReference type="NCBI Taxonomy" id="9986"/>
    <lineage>
        <taxon>Eukaryota</taxon>
        <taxon>Metazoa</taxon>
        <taxon>Chordata</taxon>
        <taxon>Craniata</taxon>
        <taxon>Vertebrata</taxon>
        <taxon>Euteleostomi</taxon>
        <taxon>Mammalia</taxon>
        <taxon>Eutheria</taxon>
        <taxon>Euarchontoglires</taxon>
        <taxon>Glires</taxon>
        <taxon>Lagomorpha</taxon>
        <taxon>Leporidae</taxon>
        <taxon>Oryctolagus</taxon>
    </lineage>
</organism>
<dbReference type="InterPro" id="IPR036729">
    <property type="entry name" value="TRADD_N_sf"/>
</dbReference>
<dbReference type="PANTHER" id="PTHR14913">
    <property type="entry name" value="TUMOR NECROSIS FACTOR RECEPTOR TYPE 1-ASSOCIATED DEATH DOMAIN PROTEIN"/>
    <property type="match status" value="1"/>
</dbReference>
<dbReference type="eggNOG" id="ENOG502RXWE">
    <property type="taxonomic scope" value="Eukaryota"/>
</dbReference>
<dbReference type="InterPro" id="IPR011029">
    <property type="entry name" value="DEATH-like_dom_sf"/>
</dbReference>
<dbReference type="SMART" id="SM00005">
    <property type="entry name" value="DEATH"/>
    <property type="match status" value="1"/>
</dbReference>
<dbReference type="CDD" id="cd08780">
    <property type="entry name" value="Death_TRADD"/>
    <property type="match status" value="1"/>
</dbReference>
<dbReference type="HOGENOM" id="CLU_052183_0_0_1"/>
<dbReference type="GO" id="GO:0005068">
    <property type="term" value="F:transmembrane receptor protein tyrosine kinase adaptor activity"/>
    <property type="evidence" value="ECO:0007669"/>
    <property type="project" value="Ensembl"/>
</dbReference>
<evidence type="ECO:0000256" key="7">
    <source>
        <dbReference type="ARBA" id="ARBA00023242"/>
    </source>
</evidence>
<dbReference type="Gene3D" id="1.10.533.10">
    <property type="entry name" value="Death Domain, Fas"/>
    <property type="match status" value="1"/>
</dbReference>
<reference evidence="12" key="3">
    <citation type="submission" date="2025-09" db="UniProtKB">
        <authorList>
            <consortium name="Ensembl"/>
        </authorList>
    </citation>
    <scope>IDENTIFICATION</scope>
    <source>
        <strain evidence="12">Thorbecke</strain>
    </source>
</reference>
<dbReference type="GO" id="GO:0007249">
    <property type="term" value="P:canonical NF-kappaB signal transduction"/>
    <property type="evidence" value="ECO:0007669"/>
    <property type="project" value="Ensembl"/>
</dbReference>
<dbReference type="InterPro" id="IPR000488">
    <property type="entry name" value="Death_dom"/>
</dbReference>